<feature type="compositionally biased region" description="Polar residues" evidence="1">
    <location>
        <begin position="48"/>
        <end position="59"/>
    </location>
</feature>
<dbReference type="EMBL" id="BGPR01003463">
    <property type="protein sequence ID" value="GBM88458.1"/>
    <property type="molecule type" value="Genomic_DNA"/>
</dbReference>
<dbReference type="AlphaFoldDB" id="A0A4Y2JG82"/>
<feature type="region of interest" description="Disordered" evidence="1">
    <location>
        <begin position="48"/>
        <end position="74"/>
    </location>
</feature>
<accession>A0A4Y2JG82</accession>
<name>A0A4Y2JG82_ARAVE</name>
<gene>
    <name evidence="2" type="ORF">AVEN_17500_1</name>
</gene>
<proteinExistence type="predicted"/>
<reference evidence="2 3" key="1">
    <citation type="journal article" date="2019" name="Sci. Rep.">
        <title>Orb-weaving spider Araneus ventricosus genome elucidates the spidroin gene catalogue.</title>
        <authorList>
            <person name="Kono N."/>
            <person name="Nakamura H."/>
            <person name="Ohtoshi R."/>
            <person name="Moran D.A.P."/>
            <person name="Shinohara A."/>
            <person name="Yoshida Y."/>
            <person name="Fujiwara M."/>
            <person name="Mori M."/>
            <person name="Tomita M."/>
            <person name="Arakawa K."/>
        </authorList>
    </citation>
    <scope>NUCLEOTIDE SEQUENCE [LARGE SCALE GENOMIC DNA]</scope>
</reference>
<keyword evidence="3" id="KW-1185">Reference proteome</keyword>
<protein>
    <submittedName>
        <fullName evidence="2">Uncharacterized protein</fullName>
    </submittedName>
</protein>
<dbReference type="Proteomes" id="UP000499080">
    <property type="component" value="Unassembled WGS sequence"/>
</dbReference>
<sequence length="88" mass="10321">MVEARRIINIDVKVEYSWRQAHALYLMRSVDCNILWAARTQQNHHWGTLLTTNDTNDPSIETAKTRQRDFPPRQLSVSYHETAQGIVR</sequence>
<evidence type="ECO:0000256" key="1">
    <source>
        <dbReference type="SAM" id="MobiDB-lite"/>
    </source>
</evidence>
<comment type="caution">
    <text evidence="2">The sequence shown here is derived from an EMBL/GenBank/DDBJ whole genome shotgun (WGS) entry which is preliminary data.</text>
</comment>
<evidence type="ECO:0000313" key="2">
    <source>
        <dbReference type="EMBL" id="GBM88458.1"/>
    </source>
</evidence>
<organism evidence="2 3">
    <name type="scientific">Araneus ventricosus</name>
    <name type="common">Orbweaver spider</name>
    <name type="synonym">Epeira ventricosa</name>
    <dbReference type="NCBI Taxonomy" id="182803"/>
    <lineage>
        <taxon>Eukaryota</taxon>
        <taxon>Metazoa</taxon>
        <taxon>Ecdysozoa</taxon>
        <taxon>Arthropoda</taxon>
        <taxon>Chelicerata</taxon>
        <taxon>Arachnida</taxon>
        <taxon>Araneae</taxon>
        <taxon>Araneomorphae</taxon>
        <taxon>Entelegynae</taxon>
        <taxon>Araneoidea</taxon>
        <taxon>Araneidae</taxon>
        <taxon>Araneus</taxon>
    </lineage>
</organism>
<evidence type="ECO:0000313" key="3">
    <source>
        <dbReference type="Proteomes" id="UP000499080"/>
    </source>
</evidence>